<evidence type="ECO:0000256" key="3">
    <source>
        <dbReference type="ARBA" id="ARBA00022691"/>
    </source>
</evidence>
<dbReference type="PROSITE" id="PS50280">
    <property type="entry name" value="SET"/>
    <property type="match status" value="1"/>
</dbReference>
<evidence type="ECO:0000256" key="1">
    <source>
        <dbReference type="ARBA" id="ARBA00022603"/>
    </source>
</evidence>
<proteinExistence type="predicted"/>
<keyword evidence="3" id="KW-0949">S-adenosyl-L-methionine</keyword>
<dbReference type="GO" id="GO:0042799">
    <property type="term" value="F:histone H4K20 methyltransferase activity"/>
    <property type="evidence" value="ECO:0007669"/>
    <property type="project" value="TreeGrafter"/>
</dbReference>
<dbReference type="Gene3D" id="6.10.140.2220">
    <property type="match status" value="1"/>
</dbReference>
<dbReference type="InterPro" id="IPR001214">
    <property type="entry name" value="SET_dom"/>
</dbReference>
<dbReference type="CDD" id="cd20071">
    <property type="entry name" value="SET_SMYD"/>
    <property type="match status" value="1"/>
</dbReference>
<feature type="domain" description="SET" evidence="5">
    <location>
        <begin position="105"/>
        <end position="372"/>
    </location>
</feature>
<comment type="caution">
    <text evidence="6">The sequence shown here is derived from an EMBL/GenBank/DDBJ whole genome shotgun (WGS) entry which is preliminary data.</text>
</comment>
<protein>
    <recommendedName>
        <fullName evidence="5">SET domain-containing protein</fullName>
    </recommendedName>
</protein>
<organism evidence="6 7">
    <name type="scientific">Polysphondylium violaceum</name>
    <dbReference type="NCBI Taxonomy" id="133409"/>
    <lineage>
        <taxon>Eukaryota</taxon>
        <taxon>Amoebozoa</taxon>
        <taxon>Evosea</taxon>
        <taxon>Eumycetozoa</taxon>
        <taxon>Dictyostelia</taxon>
        <taxon>Dictyosteliales</taxon>
        <taxon>Dictyosteliaceae</taxon>
        <taxon>Polysphondylium</taxon>
    </lineage>
</organism>
<dbReference type="GO" id="GO:0032259">
    <property type="term" value="P:methylation"/>
    <property type="evidence" value="ECO:0007669"/>
    <property type="project" value="UniProtKB-KW"/>
</dbReference>
<accession>A0A8J4V783</accession>
<dbReference type="PANTHER" id="PTHR46402">
    <property type="entry name" value="SET AND MYND DOMAIN-CONTAINING PROTEIN 5"/>
    <property type="match status" value="1"/>
</dbReference>
<keyword evidence="1" id="KW-0489">Methyltransferase</keyword>
<keyword evidence="7" id="KW-1185">Reference proteome</keyword>
<dbReference type="PANTHER" id="PTHR46402:SF2">
    <property type="entry name" value="HISTONE-LYSINE N-TRIMETHYLTRANSFERASE SMYD5"/>
    <property type="match status" value="1"/>
</dbReference>
<dbReference type="SUPFAM" id="SSF82199">
    <property type="entry name" value="SET domain"/>
    <property type="match status" value="1"/>
</dbReference>
<dbReference type="Gene3D" id="1.10.220.160">
    <property type="match status" value="1"/>
</dbReference>
<gene>
    <name evidence="6" type="ORF">CYY_005029</name>
</gene>
<reference evidence="6" key="1">
    <citation type="submission" date="2020-01" db="EMBL/GenBank/DDBJ databases">
        <title>Development of genomics and gene disruption for Polysphondylium violaceum indicates a role for the polyketide synthase stlB in stalk morphogenesis.</title>
        <authorList>
            <person name="Narita B."/>
            <person name="Kawabe Y."/>
            <person name="Kin K."/>
            <person name="Saito T."/>
            <person name="Gibbs R."/>
            <person name="Kuspa A."/>
            <person name="Muzny D."/>
            <person name="Queller D."/>
            <person name="Richards S."/>
            <person name="Strassman J."/>
            <person name="Sucgang R."/>
            <person name="Worley K."/>
            <person name="Schaap P."/>
        </authorList>
    </citation>
    <scope>NUCLEOTIDE SEQUENCE</scope>
    <source>
        <strain evidence="6">QSvi11</strain>
    </source>
</reference>
<dbReference type="Proteomes" id="UP000695562">
    <property type="component" value="Unassembled WGS sequence"/>
</dbReference>
<evidence type="ECO:0000313" key="6">
    <source>
        <dbReference type="EMBL" id="KAF2073679.1"/>
    </source>
</evidence>
<sequence>MISKTSVVVRLSKSQRYSKLTKLIHGGNSHNKNYNGIYSSDSTHHLHHNSANYPIRQMTTSTNSGNTSRNSKTNSDNSINDSNQQREKDLLVREMYNFILNDNKSILEIKACEDQKKGRGLFLRSDIHSSLIPNTTLFKEKPFVSYPSIINHENVCGNCLKPLENNKSLDSSVAKNHSKCDSCEEEYCSDKCRHEASLDFHGILCKSNEPGFEKIKKYCTLEKRRFPIMASKILAKILLGIHLEKSIKHTWIPLQMISFAKKPAPLEWEDDYKTFSKELLKSSPSLLKQYNYEWFVRVMQILYLNTIGIDIQREEKPIVSSPASGIGLYFLASFINHSCDPNAYTHFPDDHTCHLKLLKSVQPGDEITISYTDPTQNIVDRRSSLFENYGFNCECPKCVSELPKKKSPLNIKK</sequence>
<dbReference type="Gene3D" id="2.170.270.10">
    <property type="entry name" value="SET domain"/>
    <property type="match status" value="1"/>
</dbReference>
<dbReference type="InterPro" id="IPR046341">
    <property type="entry name" value="SET_dom_sf"/>
</dbReference>
<evidence type="ECO:0000313" key="7">
    <source>
        <dbReference type="Proteomes" id="UP000695562"/>
    </source>
</evidence>
<dbReference type="GO" id="GO:0045814">
    <property type="term" value="P:negative regulation of gene expression, epigenetic"/>
    <property type="evidence" value="ECO:0007669"/>
    <property type="project" value="TreeGrafter"/>
</dbReference>
<dbReference type="Pfam" id="PF00856">
    <property type="entry name" value="SET"/>
    <property type="match status" value="1"/>
</dbReference>
<feature type="compositionally biased region" description="Low complexity" evidence="4">
    <location>
        <begin position="59"/>
        <end position="83"/>
    </location>
</feature>
<dbReference type="EMBL" id="AJWJ01000190">
    <property type="protein sequence ID" value="KAF2073679.1"/>
    <property type="molecule type" value="Genomic_DNA"/>
</dbReference>
<dbReference type="OrthoDB" id="5945798at2759"/>
<evidence type="ECO:0000256" key="2">
    <source>
        <dbReference type="ARBA" id="ARBA00022679"/>
    </source>
</evidence>
<name>A0A8J4V783_9MYCE</name>
<evidence type="ECO:0000259" key="5">
    <source>
        <dbReference type="PROSITE" id="PS50280"/>
    </source>
</evidence>
<dbReference type="AlphaFoldDB" id="A0A8J4V783"/>
<evidence type="ECO:0000256" key="4">
    <source>
        <dbReference type="SAM" id="MobiDB-lite"/>
    </source>
</evidence>
<feature type="region of interest" description="Disordered" evidence="4">
    <location>
        <begin position="56"/>
        <end position="83"/>
    </location>
</feature>
<keyword evidence="2" id="KW-0808">Transferase</keyword>